<accession>A0A804I1X0</accession>
<gene>
    <name evidence="1" type="ORF">GSMUA_67070.1</name>
</gene>
<dbReference type="EnsemblPlants" id="Ma02_t12080.1">
    <property type="protein sequence ID" value="Ma02_p12080.1"/>
    <property type="gene ID" value="Ma02_g12080"/>
</dbReference>
<reference evidence="2" key="2">
    <citation type="submission" date="2021-05" db="UniProtKB">
        <authorList>
            <consortium name="EnsemblPlants"/>
        </authorList>
    </citation>
    <scope>IDENTIFICATION</scope>
    <source>
        <strain evidence="2">subsp. malaccensis</strain>
    </source>
</reference>
<organism evidence="2 3">
    <name type="scientific">Musa acuminata subsp. malaccensis</name>
    <name type="common">Wild banana</name>
    <name type="synonym">Musa malaccensis</name>
    <dbReference type="NCBI Taxonomy" id="214687"/>
    <lineage>
        <taxon>Eukaryota</taxon>
        <taxon>Viridiplantae</taxon>
        <taxon>Streptophyta</taxon>
        <taxon>Embryophyta</taxon>
        <taxon>Tracheophyta</taxon>
        <taxon>Spermatophyta</taxon>
        <taxon>Magnoliopsida</taxon>
        <taxon>Liliopsida</taxon>
        <taxon>Zingiberales</taxon>
        <taxon>Musaceae</taxon>
        <taxon>Musa</taxon>
    </lineage>
</organism>
<dbReference type="AlphaFoldDB" id="A0A804I1X0"/>
<evidence type="ECO:0000313" key="1">
    <source>
        <dbReference type="EMBL" id="CAG1861813.1"/>
    </source>
</evidence>
<dbReference type="InParanoid" id="A0A804I1X0"/>
<evidence type="ECO:0000313" key="2">
    <source>
        <dbReference type="EnsemblPlants" id="Ma02_p12080.1"/>
    </source>
</evidence>
<reference evidence="1" key="1">
    <citation type="submission" date="2021-03" db="EMBL/GenBank/DDBJ databases">
        <authorList>
            <consortium name="Genoscope - CEA"/>
            <person name="William W."/>
        </authorList>
    </citation>
    <scope>NUCLEOTIDE SEQUENCE</scope>
    <source>
        <strain evidence="1">Doubled-haploid Pahang</strain>
    </source>
</reference>
<protein>
    <submittedName>
        <fullName evidence="1">(wild Malaysian banana) hypothetical protein</fullName>
    </submittedName>
</protein>
<dbReference type="Gramene" id="Ma02_t12080.1">
    <property type="protein sequence ID" value="Ma02_p12080.1"/>
    <property type="gene ID" value="Ma02_g12080"/>
</dbReference>
<dbReference type="EMBL" id="HG996467">
    <property type="protein sequence ID" value="CAG1861813.1"/>
    <property type="molecule type" value="Genomic_DNA"/>
</dbReference>
<dbReference type="Proteomes" id="UP000012960">
    <property type="component" value="Unplaced"/>
</dbReference>
<proteinExistence type="predicted"/>
<name>A0A804I1X0_MUSAM</name>
<sequence>MKLRLLLVVIRPRFSANEHKNHIHQHEQVDFSCYHLCFFFFSMEVCVSHSGYK</sequence>
<evidence type="ECO:0000313" key="3">
    <source>
        <dbReference type="Proteomes" id="UP000012960"/>
    </source>
</evidence>
<keyword evidence="3" id="KW-1185">Reference proteome</keyword>